<feature type="transmembrane region" description="Helical" evidence="1">
    <location>
        <begin position="63"/>
        <end position="83"/>
    </location>
</feature>
<accession>A0A4R1KVI7</accession>
<dbReference type="OrthoDB" id="1144067at2"/>
<protein>
    <submittedName>
        <fullName evidence="2">Uncharacterized protein</fullName>
    </submittedName>
</protein>
<organism evidence="2 3">
    <name type="scientific">Winogradskyella wandonensis</name>
    <dbReference type="NCBI Taxonomy" id="1442586"/>
    <lineage>
        <taxon>Bacteria</taxon>
        <taxon>Pseudomonadati</taxon>
        <taxon>Bacteroidota</taxon>
        <taxon>Flavobacteriia</taxon>
        <taxon>Flavobacteriales</taxon>
        <taxon>Flavobacteriaceae</taxon>
        <taxon>Winogradskyella</taxon>
    </lineage>
</organism>
<evidence type="ECO:0000313" key="3">
    <source>
        <dbReference type="Proteomes" id="UP000295714"/>
    </source>
</evidence>
<evidence type="ECO:0000256" key="1">
    <source>
        <dbReference type="SAM" id="Phobius"/>
    </source>
</evidence>
<keyword evidence="1" id="KW-0472">Membrane</keyword>
<reference evidence="2 3" key="1">
    <citation type="journal article" date="2015" name="Stand. Genomic Sci.">
        <title>Genomic Encyclopedia of Bacterial and Archaeal Type Strains, Phase III: the genomes of soil and plant-associated and newly described type strains.</title>
        <authorList>
            <person name="Whitman W.B."/>
            <person name="Woyke T."/>
            <person name="Klenk H.P."/>
            <person name="Zhou Y."/>
            <person name="Lilburn T.G."/>
            <person name="Beck B.J."/>
            <person name="De Vos P."/>
            <person name="Vandamme P."/>
            <person name="Eisen J.A."/>
            <person name="Garrity G."/>
            <person name="Hugenholtz P."/>
            <person name="Kyrpides N.C."/>
        </authorList>
    </citation>
    <scope>NUCLEOTIDE SEQUENCE [LARGE SCALE GENOMIC DNA]</scope>
    <source>
        <strain evidence="2 3">CECT 8445</strain>
    </source>
</reference>
<dbReference type="RefSeq" id="WP_132703616.1">
    <property type="nucleotide sequence ID" value="NZ_SMGI01000001.1"/>
</dbReference>
<keyword evidence="1" id="KW-0812">Transmembrane</keyword>
<keyword evidence="3" id="KW-1185">Reference proteome</keyword>
<name>A0A4R1KVI7_9FLAO</name>
<gene>
    <name evidence="2" type="ORF">DFQ05_0715</name>
</gene>
<proteinExistence type="predicted"/>
<dbReference type="Proteomes" id="UP000295714">
    <property type="component" value="Unassembled WGS sequence"/>
</dbReference>
<feature type="transmembrane region" description="Helical" evidence="1">
    <location>
        <begin position="7"/>
        <end position="27"/>
    </location>
</feature>
<keyword evidence="1" id="KW-1133">Transmembrane helix</keyword>
<evidence type="ECO:0000313" key="2">
    <source>
        <dbReference type="EMBL" id="TCK69195.1"/>
    </source>
</evidence>
<dbReference type="EMBL" id="SMGI01000001">
    <property type="protein sequence ID" value="TCK69195.1"/>
    <property type="molecule type" value="Genomic_DNA"/>
</dbReference>
<comment type="caution">
    <text evidence="2">The sequence shown here is derived from an EMBL/GenBank/DDBJ whole genome shotgun (WGS) entry which is preliminary data.</text>
</comment>
<dbReference type="AlphaFoldDB" id="A0A4R1KVI7"/>
<sequence>MNKYTKLFLSLLLDGVGYLSFVIPGVGELSDVIWAPLSGYIMTKLYKGKTGRVAGIIAFVEEAFPFSDVVPTFTLMWIYTYLITSKKNS</sequence>